<reference evidence="7" key="1">
    <citation type="submission" date="2016-10" db="EMBL/GenBank/DDBJ databases">
        <authorList>
            <person name="Varghese N."/>
            <person name="Submissions S."/>
        </authorList>
    </citation>
    <scope>NUCLEOTIDE SEQUENCE [LARGE SCALE GENOMIC DNA]</scope>
    <source>
        <strain evidence="7">DSM 28453</strain>
    </source>
</reference>
<dbReference type="InterPro" id="IPR014748">
    <property type="entry name" value="Enoyl-CoA_hydra_C"/>
</dbReference>
<dbReference type="AlphaFoldDB" id="A0A1I4F7Q0"/>
<evidence type="ECO:0000256" key="2">
    <source>
        <dbReference type="ARBA" id="ARBA00005254"/>
    </source>
</evidence>
<dbReference type="Gene3D" id="3.90.226.10">
    <property type="entry name" value="2-enoyl-CoA Hydratase, Chain A, domain 1"/>
    <property type="match status" value="1"/>
</dbReference>
<dbReference type="GO" id="GO:0016853">
    <property type="term" value="F:isomerase activity"/>
    <property type="evidence" value="ECO:0007669"/>
    <property type="project" value="UniProtKB-KW"/>
</dbReference>
<evidence type="ECO:0000256" key="5">
    <source>
        <dbReference type="ARBA" id="ARBA00023235"/>
    </source>
</evidence>
<keyword evidence="4" id="KW-0443">Lipid metabolism</keyword>
<keyword evidence="7" id="KW-1185">Reference proteome</keyword>
<dbReference type="PANTHER" id="PTHR43149:SF1">
    <property type="entry name" value="DELTA(3,5)-DELTA(2,4)-DIENOYL-COA ISOMERASE, MITOCHONDRIAL"/>
    <property type="match status" value="1"/>
</dbReference>
<evidence type="ECO:0000313" key="6">
    <source>
        <dbReference type="EMBL" id="SFL12441.1"/>
    </source>
</evidence>
<keyword evidence="3" id="KW-0276">Fatty acid metabolism</keyword>
<dbReference type="RefSeq" id="WP_093324399.1">
    <property type="nucleotide sequence ID" value="NZ_FOSZ01000005.1"/>
</dbReference>
<evidence type="ECO:0000256" key="4">
    <source>
        <dbReference type="ARBA" id="ARBA00023098"/>
    </source>
</evidence>
<dbReference type="InterPro" id="IPR001753">
    <property type="entry name" value="Enoyl-CoA_hydra/iso"/>
</dbReference>
<dbReference type="EMBL" id="FOSZ01000005">
    <property type="protein sequence ID" value="SFL12441.1"/>
    <property type="molecule type" value="Genomic_DNA"/>
</dbReference>
<comment type="pathway">
    <text evidence="1">Lipid metabolism; fatty acid beta-oxidation.</text>
</comment>
<dbReference type="Proteomes" id="UP000198851">
    <property type="component" value="Unassembled WGS sequence"/>
</dbReference>
<dbReference type="InterPro" id="IPR029045">
    <property type="entry name" value="ClpP/crotonase-like_dom_sf"/>
</dbReference>
<comment type="similarity">
    <text evidence="2">Belongs to the enoyl-CoA hydratase/isomerase family.</text>
</comment>
<dbReference type="SUPFAM" id="SSF52096">
    <property type="entry name" value="ClpP/crotonase"/>
    <property type="match status" value="1"/>
</dbReference>
<evidence type="ECO:0000256" key="1">
    <source>
        <dbReference type="ARBA" id="ARBA00005005"/>
    </source>
</evidence>
<proteinExistence type="inferred from homology"/>
<dbReference type="GO" id="GO:0006635">
    <property type="term" value="P:fatty acid beta-oxidation"/>
    <property type="evidence" value="ECO:0007669"/>
    <property type="project" value="UniProtKB-UniPathway"/>
</dbReference>
<dbReference type="UniPathway" id="UPA00659"/>
<protein>
    <submittedName>
        <fullName evidence="6">Enoyl-CoA hydratase/carnithine racemase</fullName>
    </submittedName>
</protein>
<evidence type="ECO:0000313" key="7">
    <source>
        <dbReference type="Proteomes" id="UP000198851"/>
    </source>
</evidence>
<evidence type="ECO:0000256" key="3">
    <source>
        <dbReference type="ARBA" id="ARBA00022832"/>
    </source>
</evidence>
<organism evidence="6 7">
    <name type="scientific">Shimia haliotis</name>
    <dbReference type="NCBI Taxonomy" id="1280847"/>
    <lineage>
        <taxon>Bacteria</taxon>
        <taxon>Pseudomonadati</taxon>
        <taxon>Pseudomonadota</taxon>
        <taxon>Alphaproteobacteria</taxon>
        <taxon>Rhodobacterales</taxon>
        <taxon>Roseobacteraceae</taxon>
    </lineage>
</organism>
<dbReference type="STRING" id="1280847.SAMN04488036_105186"/>
<name>A0A1I4F7Q0_9RHOB</name>
<dbReference type="OrthoDB" id="9781757at2"/>
<dbReference type="Gene3D" id="1.10.12.10">
    <property type="entry name" value="Lyase 2-enoyl-coa Hydratase, Chain A, domain 2"/>
    <property type="match status" value="1"/>
</dbReference>
<dbReference type="PANTHER" id="PTHR43149">
    <property type="entry name" value="ENOYL-COA HYDRATASE"/>
    <property type="match status" value="1"/>
</dbReference>
<keyword evidence="5" id="KW-0413">Isomerase</keyword>
<dbReference type="InterPro" id="IPR045002">
    <property type="entry name" value="Ech1-like"/>
</dbReference>
<sequence length="263" mass="28392">MSRVSIEVENHIARVTLTRGDKMNALDPEMLDAIAAAGESLMGRDDVRVVVLSGEGASFCAGLDVMSFGAMAGKDPEEMLMPRTHCNANLFQQVPLVWRKLPMPVICALQGVAYGGGFQIALGADVRFAAPGTKFSIMEMKWGIVPDMGGMALLPHLTRSDVLRRLTYTAEPFVAEQALEWGLVTEITEDPLAAAMALAEEIAGKSPSAIRAAKALIGFAEDNMHDPDAVLLEESRLQATLIGKPHQMEVIMANMQKRAPVFD</sequence>
<dbReference type="Pfam" id="PF00378">
    <property type="entry name" value="ECH_1"/>
    <property type="match status" value="1"/>
</dbReference>
<accession>A0A1I4F7Q0</accession>
<gene>
    <name evidence="6" type="ORF">SAMN04488036_105186</name>
</gene>
<dbReference type="CDD" id="cd06558">
    <property type="entry name" value="crotonase-like"/>
    <property type="match status" value="1"/>
</dbReference>
<dbReference type="NCBIfam" id="NF005699">
    <property type="entry name" value="PRK07509.1"/>
    <property type="match status" value="1"/>
</dbReference>